<dbReference type="EMBL" id="VCQU01000009">
    <property type="protein sequence ID" value="NMN98179.1"/>
    <property type="molecule type" value="Genomic_DNA"/>
</dbReference>
<keyword evidence="2" id="KW-1003">Cell membrane</keyword>
<dbReference type="InterPro" id="IPR018764">
    <property type="entry name" value="RskA_C"/>
</dbReference>
<dbReference type="GO" id="GO:0005886">
    <property type="term" value="C:plasma membrane"/>
    <property type="evidence" value="ECO:0007669"/>
    <property type="project" value="UniProtKB-SubCell"/>
</dbReference>
<evidence type="ECO:0000256" key="7">
    <source>
        <dbReference type="ARBA" id="ARBA00023163"/>
    </source>
</evidence>
<dbReference type="PANTHER" id="PTHR37461:SF1">
    <property type="entry name" value="ANTI-SIGMA-K FACTOR RSKA"/>
    <property type="match status" value="1"/>
</dbReference>
<keyword evidence="5" id="KW-0805">Transcription regulation</keyword>
<protein>
    <recommendedName>
        <fullName evidence="9">Regulator of SigK</fullName>
    </recommendedName>
    <alternativeName>
        <fullName evidence="8">Sigma-K anti-sigma factor RskA</fullName>
    </alternativeName>
</protein>
<feature type="domain" description="Anti-sigma-K factor RskA N-terminal" evidence="12">
    <location>
        <begin position="12"/>
        <end position="55"/>
    </location>
</feature>
<evidence type="ECO:0000256" key="8">
    <source>
        <dbReference type="ARBA" id="ARBA00029829"/>
    </source>
</evidence>
<dbReference type="GO" id="GO:0016989">
    <property type="term" value="F:sigma factor antagonist activity"/>
    <property type="evidence" value="ECO:0007669"/>
    <property type="project" value="TreeGrafter"/>
</dbReference>
<keyword evidence="6 10" id="KW-0472">Membrane</keyword>
<comment type="subcellular location">
    <subcellularLocation>
        <location evidence="1">Cell membrane</location>
        <topology evidence="1">Single-pass membrane protein</topology>
    </subcellularLocation>
</comment>
<evidence type="ECO:0000256" key="10">
    <source>
        <dbReference type="SAM" id="Phobius"/>
    </source>
</evidence>
<evidence type="ECO:0000256" key="5">
    <source>
        <dbReference type="ARBA" id="ARBA00023015"/>
    </source>
</evidence>
<evidence type="ECO:0000256" key="6">
    <source>
        <dbReference type="ARBA" id="ARBA00023136"/>
    </source>
</evidence>
<dbReference type="Proteomes" id="UP000535543">
    <property type="component" value="Unassembled WGS sequence"/>
</dbReference>
<sequence length="249" mass="25931">MFGGELMNDEYVDLAHGHALHNLDSDEQRRVADILAGPESADFEATVRQTNETLASLSSVTLVEPPPALRGRLLAQIMAESNQRPVEESAVDELTERRTAKSGRWRIAVAAAAAAVVLLAGGVFIGQQLQPEQTPSTAATVLDAPDARTADAAVATGGTATVVYSRKEHAAVVIMNDVAKPAADTVYQMWLIPSSGNPVSAGLIATDAIAPTTTAVVTDVGDATAWALSIEPQGGSPQPTNPIVKVAFT</sequence>
<feature type="domain" description="Anti-sigma K factor RskA C-terminal" evidence="11">
    <location>
        <begin position="110"/>
        <end position="242"/>
    </location>
</feature>
<gene>
    <name evidence="13" type="ORF">FGL95_24355</name>
</gene>
<proteinExistence type="predicted"/>
<dbReference type="Pfam" id="PF10099">
    <property type="entry name" value="RskA_C"/>
    <property type="match status" value="1"/>
</dbReference>
<keyword evidence="4 10" id="KW-1133">Transmembrane helix</keyword>
<accession>A0A848KIS0</accession>
<reference evidence="13 14" key="2">
    <citation type="submission" date="2020-06" db="EMBL/GenBank/DDBJ databases">
        <title>Antribacter stalactiti gen. nov., sp. nov., a new member of the family Nacardiaceae isolated from a cave.</title>
        <authorList>
            <person name="Kim I.S."/>
        </authorList>
    </citation>
    <scope>NUCLEOTIDE SEQUENCE [LARGE SCALE GENOMIC DNA]</scope>
    <source>
        <strain evidence="13 14">YC2-7</strain>
    </source>
</reference>
<evidence type="ECO:0000256" key="3">
    <source>
        <dbReference type="ARBA" id="ARBA00022692"/>
    </source>
</evidence>
<evidence type="ECO:0000256" key="2">
    <source>
        <dbReference type="ARBA" id="ARBA00022475"/>
    </source>
</evidence>
<evidence type="ECO:0000256" key="9">
    <source>
        <dbReference type="ARBA" id="ARBA00030803"/>
    </source>
</evidence>
<feature type="transmembrane region" description="Helical" evidence="10">
    <location>
        <begin position="107"/>
        <end position="126"/>
    </location>
</feature>
<comment type="caution">
    <text evidence="13">The sequence shown here is derived from an EMBL/GenBank/DDBJ whole genome shotgun (WGS) entry which is preliminary data.</text>
</comment>
<dbReference type="Gene3D" id="1.10.10.1320">
    <property type="entry name" value="Anti-sigma factor, zinc-finger domain"/>
    <property type="match status" value="1"/>
</dbReference>
<evidence type="ECO:0000313" key="14">
    <source>
        <dbReference type="Proteomes" id="UP000535543"/>
    </source>
</evidence>
<dbReference type="GO" id="GO:0006417">
    <property type="term" value="P:regulation of translation"/>
    <property type="evidence" value="ECO:0007669"/>
    <property type="project" value="TreeGrafter"/>
</dbReference>
<keyword evidence="3 10" id="KW-0812">Transmembrane</keyword>
<name>A0A848KIS0_9NOCA</name>
<dbReference type="PANTHER" id="PTHR37461">
    <property type="entry name" value="ANTI-SIGMA-K FACTOR RSKA"/>
    <property type="match status" value="1"/>
</dbReference>
<keyword evidence="14" id="KW-1185">Reference proteome</keyword>
<reference evidence="13 14" key="1">
    <citation type="submission" date="2019-05" db="EMBL/GenBank/DDBJ databases">
        <authorList>
            <person name="Lee S.D."/>
        </authorList>
    </citation>
    <scope>NUCLEOTIDE SEQUENCE [LARGE SCALE GENOMIC DNA]</scope>
    <source>
        <strain evidence="13 14">YC2-7</strain>
    </source>
</reference>
<evidence type="ECO:0000259" key="11">
    <source>
        <dbReference type="Pfam" id="PF10099"/>
    </source>
</evidence>
<dbReference type="Pfam" id="PF22618">
    <property type="entry name" value="RskA_N"/>
    <property type="match status" value="1"/>
</dbReference>
<evidence type="ECO:0000313" key="13">
    <source>
        <dbReference type="EMBL" id="NMN98179.1"/>
    </source>
</evidence>
<dbReference type="AlphaFoldDB" id="A0A848KIS0"/>
<dbReference type="InterPro" id="IPR051474">
    <property type="entry name" value="Anti-sigma-K/W_factor"/>
</dbReference>
<evidence type="ECO:0000256" key="4">
    <source>
        <dbReference type="ARBA" id="ARBA00022989"/>
    </source>
</evidence>
<organism evidence="13 14">
    <name type="scientific">Antrihabitans stalactiti</name>
    <dbReference type="NCBI Taxonomy" id="2584121"/>
    <lineage>
        <taxon>Bacteria</taxon>
        <taxon>Bacillati</taxon>
        <taxon>Actinomycetota</taxon>
        <taxon>Actinomycetes</taxon>
        <taxon>Mycobacteriales</taxon>
        <taxon>Nocardiaceae</taxon>
        <taxon>Antrihabitans</taxon>
    </lineage>
</organism>
<keyword evidence="7" id="KW-0804">Transcription</keyword>
<dbReference type="InterPro" id="IPR053877">
    <property type="entry name" value="RskA_N"/>
</dbReference>
<evidence type="ECO:0000256" key="1">
    <source>
        <dbReference type="ARBA" id="ARBA00004162"/>
    </source>
</evidence>
<dbReference type="InterPro" id="IPR041916">
    <property type="entry name" value="Anti_sigma_zinc_sf"/>
</dbReference>
<evidence type="ECO:0000259" key="12">
    <source>
        <dbReference type="Pfam" id="PF22618"/>
    </source>
</evidence>